<sequence length="520" mass="60266">MKLFACPLNEKACMSAKSEQVAQLGKNYEQTTNPGHFNKYSICFWSLQGTHFFNKTDVPKNARLNISIDVSKNVYTYIITGQSPTQTTNQYTIPESYNDYNYSFPADQIIYLITVAYEKQPQFNFTYGYYIQKNASTEISCSQGLIVERNGTKVCNNQSNVIPELPKFPQRPIKQGHNETLNIIQNETQTPRYCIILILCLNILGFFMYFIVKVLEKKYSKNPRKPKVQNTEMNDFELKPLEEQVPNPDDNFEFNQRESDGPLNINSVEDKGDVDIFTSERLNNSKQELIASDSDIERSSPTRSQKSRQNEKHLRSVSSGSLSNLNSKLVENLFDIHSNSIKVMNEPTQQNSDFFGNNNFIQSRNNYQSSQQISKISSTYQSGSKQDDYENVELKTKYSQDLSKETRKTSFKDEKQLRSIFDFKPGQQSKIKVQIQEANHQSRGSVLDNIRDVKTLQPNFPPLKKSTSYQFQTMDDQFEERKTQFTKSQQVKFFEGEENTSQVPQRFKNKTKIRFNDEMD</sequence>
<feature type="region of interest" description="Disordered" evidence="1">
    <location>
        <begin position="288"/>
        <end position="321"/>
    </location>
</feature>
<evidence type="ECO:0000313" key="3">
    <source>
        <dbReference type="EMBL" id="CDW76895.1"/>
    </source>
</evidence>
<evidence type="ECO:0000256" key="2">
    <source>
        <dbReference type="SAM" id="Phobius"/>
    </source>
</evidence>
<dbReference type="EMBL" id="CCKQ01005646">
    <property type="protein sequence ID" value="CDW76895.1"/>
    <property type="molecule type" value="Genomic_DNA"/>
</dbReference>
<proteinExistence type="predicted"/>
<protein>
    <submittedName>
        <fullName evidence="3">Uncharacterized protein</fullName>
    </submittedName>
</protein>
<organism evidence="3 4">
    <name type="scientific">Stylonychia lemnae</name>
    <name type="common">Ciliate</name>
    <dbReference type="NCBI Taxonomy" id="5949"/>
    <lineage>
        <taxon>Eukaryota</taxon>
        <taxon>Sar</taxon>
        <taxon>Alveolata</taxon>
        <taxon>Ciliophora</taxon>
        <taxon>Intramacronucleata</taxon>
        <taxon>Spirotrichea</taxon>
        <taxon>Stichotrichia</taxon>
        <taxon>Sporadotrichida</taxon>
        <taxon>Oxytrichidae</taxon>
        <taxon>Stylonychinae</taxon>
        <taxon>Stylonychia</taxon>
    </lineage>
</organism>
<dbReference type="InParanoid" id="A0A078A5S3"/>
<reference evidence="3 4" key="1">
    <citation type="submission" date="2014-06" db="EMBL/GenBank/DDBJ databases">
        <authorList>
            <person name="Swart Estienne"/>
        </authorList>
    </citation>
    <scope>NUCLEOTIDE SEQUENCE [LARGE SCALE GENOMIC DNA]</scope>
    <source>
        <strain evidence="3 4">130c</strain>
    </source>
</reference>
<accession>A0A078A5S3</accession>
<keyword evidence="2" id="KW-0472">Membrane</keyword>
<name>A0A078A5S3_STYLE</name>
<keyword evidence="2" id="KW-1133">Transmembrane helix</keyword>
<feature type="region of interest" description="Disordered" evidence="1">
    <location>
        <begin position="495"/>
        <end position="520"/>
    </location>
</feature>
<dbReference type="AlphaFoldDB" id="A0A078A5S3"/>
<gene>
    <name evidence="3" type="primary">Contig4058.g4340</name>
    <name evidence="3" type="ORF">STYLEM_5860</name>
</gene>
<evidence type="ECO:0000313" key="4">
    <source>
        <dbReference type="Proteomes" id="UP000039865"/>
    </source>
</evidence>
<keyword evidence="2" id="KW-0812">Transmembrane</keyword>
<feature type="transmembrane region" description="Helical" evidence="2">
    <location>
        <begin position="195"/>
        <end position="215"/>
    </location>
</feature>
<dbReference type="Proteomes" id="UP000039865">
    <property type="component" value="Unassembled WGS sequence"/>
</dbReference>
<evidence type="ECO:0000256" key="1">
    <source>
        <dbReference type="SAM" id="MobiDB-lite"/>
    </source>
</evidence>
<keyword evidence="4" id="KW-1185">Reference proteome</keyword>
<feature type="region of interest" description="Disordered" evidence="1">
    <location>
        <begin position="222"/>
        <end position="270"/>
    </location>
</feature>